<accession>A0A2R6XLA9</accession>
<dbReference type="EMBL" id="KZ772681">
    <property type="protein sequence ID" value="PTQ46897.1"/>
    <property type="molecule type" value="Genomic_DNA"/>
</dbReference>
<keyword evidence="2" id="KW-1185">Reference proteome</keyword>
<sequence>MNTELNNSGNFRDCLHLWSPDPDTIWLHRVAVTSTVIGSLSSESLLMFCSSRMTEFKKGHQRSSTYHAFRMPLLRFSRN</sequence>
<protein>
    <submittedName>
        <fullName evidence="1">Uncharacterized protein</fullName>
    </submittedName>
</protein>
<evidence type="ECO:0000313" key="2">
    <source>
        <dbReference type="Proteomes" id="UP000244005"/>
    </source>
</evidence>
<organism evidence="1 2">
    <name type="scientific">Marchantia polymorpha</name>
    <name type="common">Common liverwort</name>
    <name type="synonym">Marchantia aquatica</name>
    <dbReference type="NCBI Taxonomy" id="3197"/>
    <lineage>
        <taxon>Eukaryota</taxon>
        <taxon>Viridiplantae</taxon>
        <taxon>Streptophyta</taxon>
        <taxon>Embryophyta</taxon>
        <taxon>Marchantiophyta</taxon>
        <taxon>Marchantiopsida</taxon>
        <taxon>Marchantiidae</taxon>
        <taxon>Marchantiales</taxon>
        <taxon>Marchantiaceae</taxon>
        <taxon>Marchantia</taxon>
    </lineage>
</organism>
<evidence type="ECO:0000313" key="1">
    <source>
        <dbReference type="EMBL" id="PTQ46897.1"/>
    </source>
</evidence>
<proteinExistence type="predicted"/>
<dbReference type="Proteomes" id="UP000244005">
    <property type="component" value="Unassembled WGS sequence"/>
</dbReference>
<reference evidence="2" key="1">
    <citation type="journal article" date="2017" name="Cell">
        <title>Insights into land plant evolution garnered from the Marchantia polymorpha genome.</title>
        <authorList>
            <person name="Bowman J.L."/>
            <person name="Kohchi T."/>
            <person name="Yamato K.T."/>
            <person name="Jenkins J."/>
            <person name="Shu S."/>
            <person name="Ishizaki K."/>
            <person name="Yamaoka S."/>
            <person name="Nishihama R."/>
            <person name="Nakamura Y."/>
            <person name="Berger F."/>
            <person name="Adam C."/>
            <person name="Aki S.S."/>
            <person name="Althoff F."/>
            <person name="Araki T."/>
            <person name="Arteaga-Vazquez M.A."/>
            <person name="Balasubrmanian S."/>
            <person name="Barry K."/>
            <person name="Bauer D."/>
            <person name="Boehm C.R."/>
            <person name="Briginshaw L."/>
            <person name="Caballero-Perez J."/>
            <person name="Catarino B."/>
            <person name="Chen F."/>
            <person name="Chiyoda S."/>
            <person name="Chovatia M."/>
            <person name="Davies K.M."/>
            <person name="Delmans M."/>
            <person name="Demura T."/>
            <person name="Dierschke T."/>
            <person name="Dolan L."/>
            <person name="Dorantes-Acosta A.E."/>
            <person name="Eklund D.M."/>
            <person name="Florent S.N."/>
            <person name="Flores-Sandoval E."/>
            <person name="Fujiyama A."/>
            <person name="Fukuzawa H."/>
            <person name="Galik B."/>
            <person name="Grimanelli D."/>
            <person name="Grimwood J."/>
            <person name="Grossniklaus U."/>
            <person name="Hamada T."/>
            <person name="Haseloff J."/>
            <person name="Hetherington A.J."/>
            <person name="Higo A."/>
            <person name="Hirakawa Y."/>
            <person name="Hundley H.N."/>
            <person name="Ikeda Y."/>
            <person name="Inoue K."/>
            <person name="Inoue S.I."/>
            <person name="Ishida S."/>
            <person name="Jia Q."/>
            <person name="Kakita M."/>
            <person name="Kanazawa T."/>
            <person name="Kawai Y."/>
            <person name="Kawashima T."/>
            <person name="Kennedy M."/>
            <person name="Kinose K."/>
            <person name="Kinoshita T."/>
            <person name="Kohara Y."/>
            <person name="Koide E."/>
            <person name="Komatsu K."/>
            <person name="Kopischke S."/>
            <person name="Kubo M."/>
            <person name="Kyozuka J."/>
            <person name="Lagercrantz U."/>
            <person name="Lin S.S."/>
            <person name="Lindquist E."/>
            <person name="Lipzen A.M."/>
            <person name="Lu C.W."/>
            <person name="De Luna E."/>
            <person name="Martienssen R.A."/>
            <person name="Minamino N."/>
            <person name="Mizutani M."/>
            <person name="Mizutani M."/>
            <person name="Mochizuki N."/>
            <person name="Monte I."/>
            <person name="Mosher R."/>
            <person name="Nagasaki H."/>
            <person name="Nakagami H."/>
            <person name="Naramoto S."/>
            <person name="Nishitani K."/>
            <person name="Ohtani M."/>
            <person name="Okamoto T."/>
            <person name="Okumura M."/>
            <person name="Phillips J."/>
            <person name="Pollak B."/>
            <person name="Reinders A."/>
            <person name="Rovekamp M."/>
            <person name="Sano R."/>
            <person name="Sawa S."/>
            <person name="Schmid M.W."/>
            <person name="Shirakawa M."/>
            <person name="Solano R."/>
            <person name="Spunde A."/>
            <person name="Suetsugu N."/>
            <person name="Sugano S."/>
            <person name="Sugiyama A."/>
            <person name="Sun R."/>
            <person name="Suzuki Y."/>
            <person name="Takenaka M."/>
            <person name="Takezawa D."/>
            <person name="Tomogane H."/>
            <person name="Tsuzuki M."/>
            <person name="Ueda T."/>
            <person name="Umeda M."/>
            <person name="Ward J.M."/>
            <person name="Watanabe Y."/>
            <person name="Yazaki K."/>
            <person name="Yokoyama R."/>
            <person name="Yoshitake Y."/>
            <person name="Yotsui I."/>
            <person name="Zachgo S."/>
            <person name="Schmutz J."/>
        </authorList>
    </citation>
    <scope>NUCLEOTIDE SEQUENCE [LARGE SCALE GENOMIC DNA]</scope>
    <source>
        <strain evidence="2">Tak-1</strain>
    </source>
</reference>
<name>A0A2R6XLA9_MARPO</name>
<dbReference type="Gramene" id="Mp7g13410.1">
    <property type="protein sequence ID" value="Mp7g13410.1.cds"/>
    <property type="gene ID" value="Mp7g13410"/>
</dbReference>
<dbReference type="AlphaFoldDB" id="A0A2R6XLA9"/>
<gene>
    <name evidence="1" type="ORF">MARPO_0009s0027</name>
</gene>